<evidence type="ECO:0000256" key="5">
    <source>
        <dbReference type="ARBA" id="ARBA00022552"/>
    </source>
</evidence>
<dbReference type="InterPro" id="IPR056473">
    <property type="entry name" value="HEAT_Utp10/HEAT1"/>
</dbReference>
<dbReference type="InterPro" id="IPR040191">
    <property type="entry name" value="UTP10"/>
</dbReference>
<protein>
    <recommendedName>
        <fullName evidence="3 9">U3 small nucleolar RNA-associated protein 10</fullName>
    </recommendedName>
</protein>
<dbReference type="GO" id="GO:0032040">
    <property type="term" value="C:small-subunit processome"/>
    <property type="evidence" value="ECO:0007669"/>
    <property type="project" value="TreeGrafter"/>
</dbReference>
<dbReference type="SUPFAM" id="SSF48371">
    <property type="entry name" value="ARM repeat"/>
    <property type="match status" value="1"/>
</dbReference>
<evidence type="ECO:0000256" key="2">
    <source>
        <dbReference type="ARBA" id="ARBA00010559"/>
    </source>
</evidence>
<comment type="caution">
    <text evidence="12">The sequence shown here is derived from an EMBL/GenBank/DDBJ whole genome shotgun (WGS) entry which is preliminary data.</text>
</comment>
<evidence type="ECO:0000256" key="4">
    <source>
        <dbReference type="ARBA" id="ARBA00022517"/>
    </source>
</evidence>
<evidence type="ECO:0000256" key="9">
    <source>
        <dbReference type="RuleBase" id="RU367065"/>
    </source>
</evidence>
<comment type="subunit">
    <text evidence="9">Component of the ribosomal small subunit (SSU) processome.</text>
</comment>
<dbReference type="GO" id="GO:0030686">
    <property type="term" value="C:90S preribosome"/>
    <property type="evidence" value="ECO:0007669"/>
    <property type="project" value="TreeGrafter"/>
</dbReference>
<dbReference type="SMART" id="SM01036">
    <property type="entry name" value="BP28CT"/>
    <property type="match status" value="1"/>
</dbReference>
<evidence type="ECO:0000256" key="8">
    <source>
        <dbReference type="PROSITE-ProRule" id="PRU00103"/>
    </source>
</evidence>
<dbReference type="STRING" id="1314790.A0A1Y1YPW8"/>
<keyword evidence="7 9" id="KW-0687">Ribonucleoprotein</keyword>
<keyword evidence="6 9" id="KW-0539">Nucleus</keyword>
<dbReference type="GO" id="GO:0034455">
    <property type="term" value="C:t-UTP complex"/>
    <property type="evidence" value="ECO:0007669"/>
    <property type="project" value="TreeGrafter"/>
</dbReference>
<dbReference type="PROSITE" id="PS50077">
    <property type="entry name" value="HEAT_REPEAT"/>
    <property type="match status" value="1"/>
</dbReference>
<keyword evidence="10" id="KW-0175">Coiled coil</keyword>
<dbReference type="InterPro" id="IPR016024">
    <property type="entry name" value="ARM-type_fold"/>
</dbReference>
<dbReference type="InterPro" id="IPR012954">
    <property type="entry name" value="BP28_C_dom"/>
</dbReference>
<dbReference type="Pfam" id="PF23243">
    <property type="entry name" value="HEAT_HEATR1"/>
    <property type="match status" value="1"/>
</dbReference>
<evidence type="ECO:0000256" key="10">
    <source>
        <dbReference type="SAM" id="Coils"/>
    </source>
</evidence>
<dbReference type="GO" id="GO:0000462">
    <property type="term" value="P:maturation of SSU-rRNA from tricistronic rRNA transcript (SSU-rRNA, 5.8S rRNA, LSU-rRNA)"/>
    <property type="evidence" value="ECO:0007669"/>
    <property type="project" value="TreeGrafter"/>
</dbReference>
<feature type="domain" description="BP28 C-terminal" evidence="11">
    <location>
        <begin position="1427"/>
        <end position="1572"/>
    </location>
</feature>
<comment type="similarity">
    <text evidence="2 9">Belongs to the HEATR1/UTP10 family.</text>
</comment>
<dbReference type="GO" id="GO:0045943">
    <property type="term" value="P:positive regulation of transcription by RNA polymerase I"/>
    <property type="evidence" value="ECO:0007669"/>
    <property type="project" value="TreeGrafter"/>
</dbReference>
<comment type="function">
    <text evidence="9">Involved in nucleolar processing of pre-18S ribosomal RNA.</text>
</comment>
<dbReference type="GO" id="GO:0030515">
    <property type="term" value="F:snoRNA binding"/>
    <property type="evidence" value="ECO:0007669"/>
    <property type="project" value="TreeGrafter"/>
</dbReference>
<dbReference type="OrthoDB" id="31183at2759"/>
<feature type="repeat" description="HEAT" evidence="8">
    <location>
        <begin position="1654"/>
        <end position="1690"/>
    </location>
</feature>
<dbReference type="PANTHER" id="PTHR13457:SF1">
    <property type="entry name" value="HEAT REPEAT-CONTAINING PROTEIN 1"/>
    <property type="match status" value="1"/>
</dbReference>
<gene>
    <name evidence="12" type="ORF">K493DRAFT_312976</name>
</gene>
<dbReference type="Pfam" id="PF08146">
    <property type="entry name" value="BP28CT"/>
    <property type="match status" value="1"/>
</dbReference>
<dbReference type="InParanoid" id="A0A1Y1YPW8"/>
<evidence type="ECO:0000259" key="11">
    <source>
        <dbReference type="SMART" id="SM01036"/>
    </source>
</evidence>
<comment type="subcellular location">
    <subcellularLocation>
        <location evidence="1 9">Nucleus</location>
        <location evidence="1 9">Nucleolus</location>
    </subcellularLocation>
</comment>
<keyword evidence="13" id="KW-1185">Reference proteome</keyword>
<organism evidence="12 13">
    <name type="scientific">Basidiobolus meristosporus CBS 931.73</name>
    <dbReference type="NCBI Taxonomy" id="1314790"/>
    <lineage>
        <taxon>Eukaryota</taxon>
        <taxon>Fungi</taxon>
        <taxon>Fungi incertae sedis</taxon>
        <taxon>Zoopagomycota</taxon>
        <taxon>Entomophthoromycotina</taxon>
        <taxon>Basidiobolomycetes</taxon>
        <taxon>Basidiobolales</taxon>
        <taxon>Basidiobolaceae</taxon>
        <taxon>Basidiobolus</taxon>
    </lineage>
</organism>
<dbReference type="InterPro" id="IPR011989">
    <property type="entry name" value="ARM-like"/>
</dbReference>
<dbReference type="PANTHER" id="PTHR13457">
    <property type="entry name" value="BAP28"/>
    <property type="match status" value="1"/>
</dbReference>
<evidence type="ECO:0000256" key="1">
    <source>
        <dbReference type="ARBA" id="ARBA00004604"/>
    </source>
</evidence>
<dbReference type="FunCoup" id="A0A1Y1YPW8">
    <property type="interactions" value="887"/>
</dbReference>
<evidence type="ECO:0000313" key="12">
    <source>
        <dbReference type="EMBL" id="ORY00070.1"/>
    </source>
</evidence>
<dbReference type="InterPro" id="IPR021133">
    <property type="entry name" value="HEAT_type_2"/>
</dbReference>
<evidence type="ECO:0000313" key="13">
    <source>
        <dbReference type="Proteomes" id="UP000193498"/>
    </source>
</evidence>
<name>A0A1Y1YPW8_9FUNG</name>
<sequence>MASSLALQLQGNDNFTSKFKASFLFDSRQAADYDLETIFSLGQLNSHFAQFEKTLFSEAIKNVDRNEKLDAMLEWLIRRFRINEFNIDAIMTCILPYHETKPFWTFIRPIRKTAQPLERTQLVAQYFKIAFKSLIIETLPTISDSFLLNIMPFIFDGIRAKNSPDQISARAHYSDARGVLLCEELHIAKIAELNELLADFLYPFLLNLIKHILNSVLKQENLCESILDLFLESKLSSGNSEDFCAKMRELLQILQINKLRVKTQQLLYEFIAQTFKGTRHEPIQESNTTFIRLIALQKLNSAFEDILEQTLLARLGDDVDQISAFKLVSGEKLLDISRKTKIASLDFLTGAFLEANPSLENLVIPIILSNCVATKRTWKTIPKSKLASSPLFARFSTFDRKTLEEIEACEDKEKKLLGLVDLDIQLVKLVADNLELFIKAFSSQRSMWELAIYLIISTILPHILEKLNELRNTQQLSAKDFIASSEGLPSEAHINDIARKGTKFNKIHNVLFSLVNIVSCLKVKEMGSIPWLAPVDSEILVKLYITFTSGQSIGCFEKMVRDDPIEFLSSFWTEDEAESSLHIANAYFLAHADPSTPAYTDFQLVIPSFKVVRHAGLSCLSSIDKAYEKLMGKSIYKYDSFYGSSSDQLQYLLVENIFDKEEFLADPQYIEKFLESKKQASMKESILAFLLSHVISFRKPVAQIKLLRILSQVNSPNKSVVAAEDTIKSDDHILQLMQLCIRCFTPATASLLDSKSSKYLKIGEMTLAQITPELFANLSATKNLASEASTTVVKLVKEVLKSISFDASLVSQEFAYLHQDQPKRARENDAEKQPILLLEYKPSIDKEISLISPLFEMLSVVLNLELGDTPVSVDYINQLILSSLTRLVQNILRVDLVVQCIRSLLLMAAIAALYPDRVLHNIMPVFTFMGANVLRQDDNYSFHKILPPLVASHRQASESNQKLLLAVKPIMSVFHRRLRLFTVLVSTLGEGEFLYAILSLLLEKYTEKVLKGNSAEADSLMEFCLIVSNQFSPQTQMNSLASLMKALLVLPNEKSTDEENVDDTLFDIEQHSNKHLRQFKFASLSFAGKLLSNKAFLSKILTLQDDNQLEQYFLSISELLLSIVTNVTTFVGQKTGDSVEKFWKGLLKVTYDVLDKVNNLLPLPSFLNIVSQLLNHEHSTIRRKSMLLLSEKVANYSECTDAEEAAFVEMVPRLAAVVESAGQSTEQDAVIKQTALLTISALLRRFAQKNPNPFVEILPVVIGDSGLSHSNMQVSASSLVCLTYFCQELGPRVIPQFPKFMPVILNILESCFGEKELSANTRLLVQLSAFSSLETIVKTLPQFLSPYVQRMLACALQPSLSHFEEDDKERKVFGKAQSLLSEMAAKVPTRILLPQVYQYQGLAVKNGTNSLIPLYTVLETAISSMNRANISTHYKSIFKFFLISFDFRRQHGSEFTAEEVDRVESKVIESFLQLVMKLNETLFKPLFLKTLDWATTELAQKDDNSRLIFFYKLLDTLLEKLKSIISPYYVYVLDHTIAKLEAYKSEQKSTDSLWVFMIDSLHKCFLYDNDNFWSGDVFNKVLQPLVDQMDNVNGGAALYHQHIDQHLALWKPLNHEVLLKSRNDQMEIRLASLLTLQDFYSRLGEEFLVLLPETIPFLAELMEDDEQKVEKLTQEVIAQIEQYLGESLQKYFH</sequence>
<dbReference type="EMBL" id="MCFE01000088">
    <property type="protein sequence ID" value="ORY00070.1"/>
    <property type="molecule type" value="Genomic_DNA"/>
</dbReference>
<proteinExistence type="inferred from homology"/>
<reference evidence="12 13" key="1">
    <citation type="submission" date="2016-07" db="EMBL/GenBank/DDBJ databases">
        <title>Pervasive Adenine N6-methylation of Active Genes in Fungi.</title>
        <authorList>
            <consortium name="DOE Joint Genome Institute"/>
            <person name="Mondo S.J."/>
            <person name="Dannebaum R.O."/>
            <person name="Kuo R.C."/>
            <person name="Labutti K."/>
            <person name="Haridas S."/>
            <person name="Kuo A."/>
            <person name="Salamov A."/>
            <person name="Ahrendt S.R."/>
            <person name="Lipzen A."/>
            <person name="Sullivan W."/>
            <person name="Andreopoulos W.B."/>
            <person name="Clum A."/>
            <person name="Lindquist E."/>
            <person name="Daum C."/>
            <person name="Ramamoorthy G.K."/>
            <person name="Gryganskyi A."/>
            <person name="Culley D."/>
            <person name="Magnuson J.K."/>
            <person name="James T.Y."/>
            <person name="O'Malley M.A."/>
            <person name="Stajich J.E."/>
            <person name="Spatafora J.W."/>
            <person name="Visel A."/>
            <person name="Grigoriev I.V."/>
        </authorList>
    </citation>
    <scope>NUCLEOTIDE SEQUENCE [LARGE SCALE GENOMIC DNA]</scope>
    <source>
        <strain evidence="12 13">CBS 931.73</strain>
    </source>
</reference>
<dbReference type="Gene3D" id="1.25.10.10">
    <property type="entry name" value="Leucine-rich Repeat Variant"/>
    <property type="match status" value="2"/>
</dbReference>
<keyword evidence="4 9" id="KW-0690">Ribosome biogenesis</keyword>
<accession>A0A1Y1YPW8</accession>
<evidence type="ECO:0000256" key="6">
    <source>
        <dbReference type="ARBA" id="ARBA00023242"/>
    </source>
</evidence>
<keyword evidence="5 9" id="KW-0698">rRNA processing</keyword>
<feature type="coiled-coil region" evidence="10">
    <location>
        <begin position="1655"/>
        <end position="1682"/>
    </location>
</feature>
<evidence type="ECO:0000256" key="3">
    <source>
        <dbReference type="ARBA" id="ARBA00015399"/>
    </source>
</evidence>
<evidence type="ECO:0000256" key="7">
    <source>
        <dbReference type="ARBA" id="ARBA00023274"/>
    </source>
</evidence>
<dbReference type="Proteomes" id="UP000193498">
    <property type="component" value="Unassembled WGS sequence"/>
</dbReference>